<sequence length="86" mass="9497">MDGEKTNANPQEKNVDDTEDEPLEITGLFYRAIVTEQELQGGIAASKAAKEKQDKMRAQVEVLVKIILDQQVIITHLMGRMASGPT</sequence>
<dbReference type="Proteomes" id="UP000499080">
    <property type="component" value="Unassembled WGS sequence"/>
</dbReference>
<dbReference type="EMBL" id="BGPR01029687">
    <property type="protein sequence ID" value="GBO01629.1"/>
    <property type="molecule type" value="Genomic_DNA"/>
</dbReference>
<comment type="caution">
    <text evidence="2">The sequence shown here is derived from an EMBL/GenBank/DDBJ whole genome shotgun (WGS) entry which is preliminary data.</text>
</comment>
<evidence type="ECO:0000256" key="1">
    <source>
        <dbReference type="SAM" id="MobiDB-lite"/>
    </source>
</evidence>
<protein>
    <submittedName>
        <fullName evidence="2">Uncharacterized protein</fullName>
    </submittedName>
</protein>
<name>A0A4Y2TLX5_ARAVE</name>
<evidence type="ECO:0000313" key="2">
    <source>
        <dbReference type="EMBL" id="GBO01629.1"/>
    </source>
</evidence>
<evidence type="ECO:0000313" key="3">
    <source>
        <dbReference type="Proteomes" id="UP000499080"/>
    </source>
</evidence>
<feature type="compositionally biased region" description="Polar residues" evidence="1">
    <location>
        <begin position="1"/>
        <end position="12"/>
    </location>
</feature>
<proteinExistence type="predicted"/>
<feature type="region of interest" description="Disordered" evidence="1">
    <location>
        <begin position="1"/>
        <end position="22"/>
    </location>
</feature>
<keyword evidence="3" id="KW-1185">Reference proteome</keyword>
<gene>
    <name evidence="2" type="ORF">AVEN_173376_1</name>
</gene>
<reference evidence="2 3" key="1">
    <citation type="journal article" date="2019" name="Sci. Rep.">
        <title>Orb-weaving spider Araneus ventricosus genome elucidates the spidroin gene catalogue.</title>
        <authorList>
            <person name="Kono N."/>
            <person name="Nakamura H."/>
            <person name="Ohtoshi R."/>
            <person name="Moran D.A.P."/>
            <person name="Shinohara A."/>
            <person name="Yoshida Y."/>
            <person name="Fujiwara M."/>
            <person name="Mori M."/>
            <person name="Tomita M."/>
            <person name="Arakawa K."/>
        </authorList>
    </citation>
    <scope>NUCLEOTIDE SEQUENCE [LARGE SCALE GENOMIC DNA]</scope>
</reference>
<organism evidence="2 3">
    <name type="scientific">Araneus ventricosus</name>
    <name type="common">Orbweaver spider</name>
    <name type="synonym">Epeira ventricosa</name>
    <dbReference type="NCBI Taxonomy" id="182803"/>
    <lineage>
        <taxon>Eukaryota</taxon>
        <taxon>Metazoa</taxon>
        <taxon>Ecdysozoa</taxon>
        <taxon>Arthropoda</taxon>
        <taxon>Chelicerata</taxon>
        <taxon>Arachnida</taxon>
        <taxon>Araneae</taxon>
        <taxon>Araneomorphae</taxon>
        <taxon>Entelegynae</taxon>
        <taxon>Araneoidea</taxon>
        <taxon>Araneidae</taxon>
        <taxon>Araneus</taxon>
    </lineage>
</organism>
<accession>A0A4Y2TLX5</accession>
<dbReference type="AlphaFoldDB" id="A0A4Y2TLX5"/>